<keyword evidence="3" id="KW-1185">Reference proteome</keyword>
<feature type="region of interest" description="Disordered" evidence="1">
    <location>
        <begin position="1"/>
        <end position="29"/>
    </location>
</feature>
<organism evidence="2 3">
    <name type="scientific">Colletotrichum sojae</name>
    <dbReference type="NCBI Taxonomy" id="2175907"/>
    <lineage>
        <taxon>Eukaryota</taxon>
        <taxon>Fungi</taxon>
        <taxon>Dikarya</taxon>
        <taxon>Ascomycota</taxon>
        <taxon>Pezizomycotina</taxon>
        <taxon>Sordariomycetes</taxon>
        <taxon>Hypocreomycetidae</taxon>
        <taxon>Glomerellales</taxon>
        <taxon>Glomerellaceae</taxon>
        <taxon>Colletotrichum</taxon>
        <taxon>Colletotrichum orchidearum species complex</taxon>
    </lineage>
</organism>
<comment type="caution">
    <text evidence="2">The sequence shown here is derived from an EMBL/GenBank/DDBJ whole genome shotgun (WGS) entry which is preliminary data.</text>
</comment>
<reference evidence="2 3" key="1">
    <citation type="journal article" date="2020" name="Phytopathology">
        <title>Genome Sequence Resources of Colletotrichum truncatum, C. plurivorum, C. musicola, and C. sojae: Four Species Pathogenic to Soybean (Glycine max).</title>
        <authorList>
            <person name="Rogerio F."/>
            <person name="Boufleur T.R."/>
            <person name="Ciampi-Guillardi M."/>
            <person name="Sukno S.A."/>
            <person name="Thon M.R."/>
            <person name="Massola Junior N.S."/>
            <person name="Baroncelli R."/>
        </authorList>
    </citation>
    <scope>NUCLEOTIDE SEQUENCE [LARGE SCALE GENOMIC DNA]</scope>
    <source>
        <strain evidence="2 3">LFN0009</strain>
    </source>
</reference>
<protein>
    <submittedName>
        <fullName evidence="2">Uncharacterized protein</fullName>
    </submittedName>
</protein>
<dbReference type="EMBL" id="WIGN01000009">
    <property type="protein sequence ID" value="KAF6819508.1"/>
    <property type="molecule type" value="Genomic_DNA"/>
</dbReference>
<sequence length="108" mass="11738">MAAGVQGIGDQAVDNRRRHRTTKSKAAGRVERCQDGRVRKTGNVTSLIVADSIASYSFGPRNEVGSCRLGQVPVPSLTCLKTMAEKGGRHMREKVADHQPRGGGRWHD</sequence>
<dbReference type="AlphaFoldDB" id="A0A8H6JV17"/>
<evidence type="ECO:0000256" key="1">
    <source>
        <dbReference type="SAM" id="MobiDB-lite"/>
    </source>
</evidence>
<proteinExistence type="predicted"/>
<evidence type="ECO:0000313" key="2">
    <source>
        <dbReference type="EMBL" id="KAF6819508.1"/>
    </source>
</evidence>
<feature type="region of interest" description="Disordered" evidence="1">
    <location>
        <begin position="87"/>
        <end position="108"/>
    </location>
</feature>
<gene>
    <name evidence="2" type="ORF">CSOJ01_01251</name>
</gene>
<accession>A0A8H6JV17</accession>
<evidence type="ECO:0000313" key="3">
    <source>
        <dbReference type="Proteomes" id="UP000652219"/>
    </source>
</evidence>
<dbReference type="Proteomes" id="UP000652219">
    <property type="component" value="Unassembled WGS sequence"/>
</dbReference>
<name>A0A8H6JV17_9PEZI</name>